<dbReference type="Proteomes" id="UP001432027">
    <property type="component" value="Unassembled WGS sequence"/>
</dbReference>
<keyword evidence="1" id="KW-0433">Leucine-rich repeat</keyword>
<dbReference type="Gene3D" id="3.80.10.10">
    <property type="entry name" value="Ribonuclease Inhibitor"/>
    <property type="match status" value="2"/>
</dbReference>
<evidence type="ECO:0000313" key="4">
    <source>
        <dbReference type="EMBL" id="GMS87048.1"/>
    </source>
</evidence>
<dbReference type="AlphaFoldDB" id="A0AAV5SV94"/>
<organism evidence="4 5">
    <name type="scientific">Pristionchus entomophagus</name>
    <dbReference type="NCBI Taxonomy" id="358040"/>
    <lineage>
        <taxon>Eukaryota</taxon>
        <taxon>Metazoa</taxon>
        <taxon>Ecdysozoa</taxon>
        <taxon>Nematoda</taxon>
        <taxon>Chromadorea</taxon>
        <taxon>Rhabditida</taxon>
        <taxon>Rhabditina</taxon>
        <taxon>Diplogasteromorpha</taxon>
        <taxon>Diplogasteroidea</taxon>
        <taxon>Neodiplogasteridae</taxon>
        <taxon>Pristionchus</taxon>
    </lineage>
</organism>
<dbReference type="EMBL" id="BTSX01000002">
    <property type="protein sequence ID" value="GMS87048.1"/>
    <property type="molecule type" value="Genomic_DNA"/>
</dbReference>
<dbReference type="InterPro" id="IPR050541">
    <property type="entry name" value="LRR_TM_domain-containing"/>
</dbReference>
<sequence length="416" mass="46167">LQIAPGPAPTGSEAQVGRRGDVLDAPMLCWLVWVVGLLVPAVEGLAGGGGGHFLEPHNDCPERCRCDEETRSVVCTSLINGLPPRLPPEMDSLTVQNATDFYIIPKHAFRKMDRLREIRFENCPHLQTIEKFAFKNLRRLKLISFSGCPSLTELVKGAFSSIQNEELLKILISAPIRTVHGGAFRHASRLREVSISGSLMHLQKHAFSSINQLDFLDLSGVMKIDSHAFSNSTRFHIVNIFMSQVAIEKHAFADLNGVHQIIIHRSRLPVLESEAFSGVITLEHLELCDNEIGTMSPHAFTGAINVGRIKLARNKIERMESPDAVNQGDAITLTLEGNKIRCSCDLKWMSYHQNRDLVSLNYCEDERSVRNYLANFCFSAEGSIKKSANRVLGAKSSAPSLISTSFITILIGYFLF</sequence>
<dbReference type="InterPro" id="IPR026906">
    <property type="entry name" value="LRR_5"/>
</dbReference>
<keyword evidence="2" id="KW-0732">Signal</keyword>
<feature type="non-terminal residue" evidence="4">
    <location>
        <position position="1"/>
    </location>
</feature>
<dbReference type="InterPro" id="IPR032675">
    <property type="entry name" value="LRR_dom_sf"/>
</dbReference>
<reference evidence="4" key="1">
    <citation type="submission" date="2023-10" db="EMBL/GenBank/DDBJ databases">
        <title>Genome assembly of Pristionchus species.</title>
        <authorList>
            <person name="Yoshida K."/>
            <person name="Sommer R.J."/>
        </authorList>
    </citation>
    <scope>NUCLEOTIDE SEQUENCE</scope>
    <source>
        <strain evidence="4">RS0144</strain>
    </source>
</reference>
<dbReference type="Pfam" id="PF13306">
    <property type="entry name" value="LRR_5"/>
    <property type="match status" value="1"/>
</dbReference>
<dbReference type="PANTHER" id="PTHR24369:SF210">
    <property type="entry name" value="CHAOPTIN-RELATED"/>
    <property type="match status" value="1"/>
</dbReference>
<evidence type="ECO:0000256" key="2">
    <source>
        <dbReference type="ARBA" id="ARBA00022729"/>
    </source>
</evidence>
<name>A0AAV5SV94_9BILA</name>
<proteinExistence type="predicted"/>
<accession>A0AAV5SV94</accession>
<dbReference type="Pfam" id="PF13855">
    <property type="entry name" value="LRR_8"/>
    <property type="match status" value="1"/>
</dbReference>
<dbReference type="InterPro" id="IPR001611">
    <property type="entry name" value="Leu-rich_rpt"/>
</dbReference>
<dbReference type="PANTHER" id="PTHR24369">
    <property type="entry name" value="ANTIGEN BSP, PUTATIVE-RELATED"/>
    <property type="match status" value="1"/>
</dbReference>
<comment type="caution">
    <text evidence="4">The sequence shown here is derived from an EMBL/GenBank/DDBJ whole genome shotgun (WGS) entry which is preliminary data.</text>
</comment>
<dbReference type="SUPFAM" id="SSF52058">
    <property type="entry name" value="L domain-like"/>
    <property type="match status" value="1"/>
</dbReference>
<keyword evidence="5" id="KW-1185">Reference proteome</keyword>
<evidence type="ECO:0000256" key="3">
    <source>
        <dbReference type="ARBA" id="ARBA00022737"/>
    </source>
</evidence>
<dbReference type="GO" id="GO:0005886">
    <property type="term" value="C:plasma membrane"/>
    <property type="evidence" value="ECO:0007669"/>
    <property type="project" value="TreeGrafter"/>
</dbReference>
<keyword evidence="3" id="KW-0677">Repeat</keyword>
<protein>
    <submittedName>
        <fullName evidence="4">Uncharacterized protein</fullName>
    </submittedName>
</protein>
<evidence type="ECO:0000256" key="1">
    <source>
        <dbReference type="ARBA" id="ARBA00022614"/>
    </source>
</evidence>
<gene>
    <name evidence="4" type="ORF">PENTCL1PPCAC_9223</name>
</gene>
<evidence type="ECO:0000313" key="5">
    <source>
        <dbReference type="Proteomes" id="UP001432027"/>
    </source>
</evidence>